<dbReference type="InterPro" id="IPR037523">
    <property type="entry name" value="VOC_core"/>
</dbReference>
<comment type="caution">
    <text evidence="2">The sequence shown here is derived from an EMBL/GenBank/DDBJ whole genome shotgun (WGS) entry which is preliminary data.</text>
</comment>
<dbReference type="EMBL" id="JAGYPF010000003">
    <property type="protein sequence ID" value="MBS4214225.1"/>
    <property type="molecule type" value="Genomic_DNA"/>
</dbReference>
<dbReference type="RefSeq" id="WP_213118708.1">
    <property type="nucleotide sequence ID" value="NZ_JAGYPF010000003.1"/>
</dbReference>
<dbReference type="InterPro" id="IPR004360">
    <property type="entry name" value="Glyas_Fos-R_dOase_dom"/>
</dbReference>
<evidence type="ECO:0000313" key="3">
    <source>
        <dbReference type="Proteomes" id="UP000679749"/>
    </source>
</evidence>
<gene>
    <name evidence="2" type="ORF">KHA99_17380</name>
</gene>
<dbReference type="AlphaFoldDB" id="A0A942U3Y5"/>
<organism evidence="2 3">
    <name type="scientific">Neobacillus rhizophilus</name>
    <dbReference type="NCBI Taxonomy" id="2833579"/>
    <lineage>
        <taxon>Bacteria</taxon>
        <taxon>Bacillati</taxon>
        <taxon>Bacillota</taxon>
        <taxon>Bacilli</taxon>
        <taxon>Bacillales</taxon>
        <taxon>Bacillaceae</taxon>
        <taxon>Neobacillus</taxon>
    </lineage>
</organism>
<keyword evidence="3" id="KW-1185">Reference proteome</keyword>
<dbReference type="SUPFAM" id="SSF54593">
    <property type="entry name" value="Glyoxalase/Bleomycin resistance protein/Dihydroxybiphenyl dioxygenase"/>
    <property type="match status" value="1"/>
</dbReference>
<dbReference type="Proteomes" id="UP000679749">
    <property type="component" value="Unassembled WGS sequence"/>
</dbReference>
<reference evidence="2" key="1">
    <citation type="submission" date="2021-05" db="EMBL/GenBank/DDBJ databases">
        <title>Novel Bacillus species.</title>
        <authorList>
            <person name="Liu G."/>
        </authorList>
    </citation>
    <scope>NUCLEOTIDE SEQUENCE</scope>
    <source>
        <strain evidence="2">FJAT-49825</strain>
    </source>
</reference>
<name>A0A942U3Y5_9BACI</name>
<evidence type="ECO:0000313" key="2">
    <source>
        <dbReference type="EMBL" id="MBS4214225.1"/>
    </source>
</evidence>
<dbReference type="InterPro" id="IPR029068">
    <property type="entry name" value="Glyas_Bleomycin-R_OHBP_Dase"/>
</dbReference>
<proteinExistence type="predicted"/>
<dbReference type="PANTHER" id="PTHR36503:SF2">
    <property type="entry name" value="BLR2408 PROTEIN"/>
    <property type="match status" value="1"/>
</dbReference>
<feature type="domain" description="VOC" evidence="1">
    <location>
        <begin position="4"/>
        <end position="128"/>
    </location>
</feature>
<dbReference type="Gene3D" id="3.10.180.10">
    <property type="entry name" value="2,3-Dihydroxybiphenyl 1,2-Dioxygenase, domain 1"/>
    <property type="match status" value="1"/>
</dbReference>
<dbReference type="PANTHER" id="PTHR36503">
    <property type="entry name" value="BLR2520 PROTEIN"/>
    <property type="match status" value="1"/>
</dbReference>
<protein>
    <submittedName>
        <fullName evidence="2">VOC family protein</fullName>
    </submittedName>
</protein>
<accession>A0A942U3Y5</accession>
<dbReference type="PROSITE" id="PS51819">
    <property type="entry name" value="VOC"/>
    <property type="match status" value="1"/>
</dbReference>
<sequence>MGVQNIFVNLPVKNLEKTMEFFSKVGFEFNPQFTNESAACMVINQNIYAMLLVEEYFKSFTKKEIPNTEKSSQAIIALSVESRQEVDELAEKALAAGATPTNDPQDHGFMYSRSFADLDGHLWEVFFMEASHVENS</sequence>
<evidence type="ECO:0000259" key="1">
    <source>
        <dbReference type="PROSITE" id="PS51819"/>
    </source>
</evidence>
<dbReference type="Pfam" id="PF00903">
    <property type="entry name" value="Glyoxalase"/>
    <property type="match status" value="1"/>
</dbReference>